<dbReference type="Gene3D" id="3.30.200.20">
    <property type="entry name" value="Phosphorylase Kinase, domain 1"/>
    <property type="match status" value="1"/>
</dbReference>
<dbReference type="GO" id="GO:0004674">
    <property type="term" value="F:protein serine/threonine kinase activity"/>
    <property type="evidence" value="ECO:0007669"/>
    <property type="project" value="UniProtKB-KW"/>
</dbReference>
<accession>A0A9W6QRS4</accession>
<dbReference type="SMART" id="SM00220">
    <property type="entry name" value="S_TKc"/>
    <property type="match status" value="1"/>
</dbReference>
<dbReference type="AlphaFoldDB" id="A0A9W6QRS4"/>
<name>A0A9W6QRS4_9PSEU</name>
<dbReference type="InterPro" id="IPR017441">
    <property type="entry name" value="Protein_kinase_ATP_BS"/>
</dbReference>
<dbReference type="PANTHER" id="PTHR43289">
    <property type="entry name" value="MITOGEN-ACTIVATED PROTEIN KINASE KINASE KINASE 20-RELATED"/>
    <property type="match status" value="1"/>
</dbReference>
<feature type="compositionally biased region" description="Basic and acidic residues" evidence="8">
    <location>
        <begin position="390"/>
        <end position="406"/>
    </location>
</feature>
<dbReference type="Pfam" id="PF00069">
    <property type="entry name" value="Pkinase"/>
    <property type="match status" value="1"/>
</dbReference>
<dbReference type="EMBL" id="BSSD01000011">
    <property type="protein sequence ID" value="GLW94920.1"/>
    <property type="molecule type" value="Genomic_DNA"/>
</dbReference>
<keyword evidence="4 7" id="KW-0547">Nucleotide-binding</keyword>
<keyword evidence="2 10" id="KW-0723">Serine/threonine-protein kinase</keyword>
<feature type="compositionally biased region" description="Low complexity" evidence="8">
    <location>
        <begin position="364"/>
        <end position="383"/>
    </location>
</feature>
<reference evidence="10" key="1">
    <citation type="submission" date="2023-02" db="EMBL/GenBank/DDBJ databases">
        <title>Actinokineospora globicatena NBRC 15670.</title>
        <authorList>
            <person name="Ichikawa N."/>
            <person name="Sato H."/>
            <person name="Tonouchi N."/>
        </authorList>
    </citation>
    <scope>NUCLEOTIDE SEQUENCE</scope>
    <source>
        <strain evidence="10">NBRC 15670</strain>
    </source>
</reference>
<comment type="caution">
    <text evidence="10">The sequence shown here is derived from an EMBL/GenBank/DDBJ whole genome shotgun (WGS) entry which is preliminary data.</text>
</comment>
<dbReference type="PROSITE" id="PS00108">
    <property type="entry name" value="PROTEIN_KINASE_ST"/>
    <property type="match status" value="1"/>
</dbReference>
<keyword evidence="3" id="KW-0808">Transferase</keyword>
<evidence type="ECO:0000256" key="4">
    <source>
        <dbReference type="ARBA" id="ARBA00022741"/>
    </source>
</evidence>
<feature type="compositionally biased region" description="Low complexity" evidence="8">
    <location>
        <begin position="329"/>
        <end position="346"/>
    </location>
</feature>
<evidence type="ECO:0000256" key="3">
    <source>
        <dbReference type="ARBA" id="ARBA00022679"/>
    </source>
</evidence>
<dbReference type="PROSITE" id="PS00107">
    <property type="entry name" value="PROTEIN_KINASE_ATP"/>
    <property type="match status" value="1"/>
</dbReference>
<dbReference type="InterPro" id="IPR011009">
    <property type="entry name" value="Kinase-like_dom_sf"/>
</dbReference>
<evidence type="ECO:0000256" key="1">
    <source>
        <dbReference type="ARBA" id="ARBA00012513"/>
    </source>
</evidence>
<evidence type="ECO:0000313" key="10">
    <source>
        <dbReference type="EMBL" id="GLW94920.1"/>
    </source>
</evidence>
<dbReference type="RefSeq" id="WP_285612839.1">
    <property type="nucleotide sequence ID" value="NZ_BSSD01000011.1"/>
</dbReference>
<gene>
    <name evidence="10" type="ORF">Aglo03_57360</name>
</gene>
<evidence type="ECO:0000256" key="8">
    <source>
        <dbReference type="SAM" id="MobiDB-lite"/>
    </source>
</evidence>
<sequence>MVPAARDDALPPPEVGDVLLNRYRITGLIGFGGMAHVFRAADLRLGRAVAVKVFRPDSDLAEDRRFELEARILTRLEHPALVPILDTGTHGPHPFLVLRLIEGSTLGQAIARGPLPVDRVRRLGSRLAGALAYVHDNGVVHRDVKPSNILLDRGGAAVLADFGLARLIGATRLTSSSRMTGTAAYLSPEQVTGADVGFPADVYALGLVLLECLTGRREYQGRDVEAAVARLHRAPDVPRDLPDDLVRLLMLMTSLAPHRRPTAHRCAELLATEAPPLTAIVPRRTRPCRVFGSATVALLSAGVLTWAVSHSDTTKPAADVPVPTTTKSAPAPTDAVPTTTEQTPEVTTEDTARTVVDQPRVVRATTATTPAATGPTGPAATAAKPPPDAAKPKDKVKPVKPPRPEP</sequence>
<feature type="domain" description="Protein kinase" evidence="9">
    <location>
        <begin position="23"/>
        <end position="277"/>
    </location>
</feature>
<organism evidence="10 11">
    <name type="scientific">Actinokineospora globicatena</name>
    <dbReference type="NCBI Taxonomy" id="103729"/>
    <lineage>
        <taxon>Bacteria</taxon>
        <taxon>Bacillati</taxon>
        <taxon>Actinomycetota</taxon>
        <taxon>Actinomycetes</taxon>
        <taxon>Pseudonocardiales</taxon>
        <taxon>Pseudonocardiaceae</taxon>
        <taxon>Actinokineospora</taxon>
    </lineage>
</organism>
<dbReference type="EC" id="2.7.11.1" evidence="1"/>
<dbReference type="GO" id="GO:0005524">
    <property type="term" value="F:ATP binding"/>
    <property type="evidence" value="ECO:0007669"/>
    <property type="project" value="UniProtKB-UniRule"/>
</dbReference>
<dbReference type="Proteomes" id="UP001165042">
    <property type="component" value="Unassembled WGS sequence"/>
</dbReference>
<dbReference type="CDD" id="cd14014">
    <property type="entry name" value="STKc_PknB_like"/>
    <property type="match status" value="1"/>
</dbReference>
<dbReference type="PANTHER" id="PTHR43289:SF6">
    <property type="entry name" value="SERINE_THREONINE-PROTEIN KINASE NEKL-3"/>
    <property type="match status" value="1"/>
</dbReference>
<evidence type="ECO:0000256" key="7">
    <source>
        <dbReference type="PROSITE-ProRule" id="PRU10141"/>
    </source>
</evidence>
<evidence type="ECO:0000313" key="11">
    <source>
        <dbReference type="Proteomes" id="UP001165042"/>
    </source>
</evidence>
<protein>
    <recommendedName>
        <fullName evidence="1">non-specific serine/threonine protein kinase</fullName>
        <ecNumber evidence="1">2.7.11.1</ecNumber>
    </recommendedName>
</protein>
<dbReference type="PROSITE" id="PS50011">
    <property type="entry name" value="PROTEIN_KINASE_DOM"/>
    <property type="match status" value="1"/>
</dbReference>
<dbReference type="SUPFAM" id="SSF56112">
    <property type="entry name" value="Protein kinase-like (PK-like)"/>
    <property type="match status" value="1"/>
</dbReference>
<feature type="region of interest" description="Disordered" evidence="8">
    <location>
        <begin position="312"/>
        <end position="406"/>
    </location>
</feature>
<evidence type="ECO:0000256" key="6">
    <source>
        <dbReference type="ARBA" id="ARBA00022840"/>
    </source>
</evidence>
<feature type="binding site" evidence="7">
    <location>
        <position position="52"/>
    </location>
    <ligand>
        <name>ATP</name>
        <dbReference type="ChEBI" id="CHEBI:30616"/>
    </ligand>
</feature>
<proteinExistence type="predicted"/>
<dbReference type="Gene3D" id="1.10.510.10">
    <property type="entry name" value="Transferase(Phosphotransferase) domain 1"/>
    <property type="match status" value="1"/>
</dbReference>
<keyword evidence="6 7" id="KW-0067">ATP-binding</keyword>
<evidence type="ECO:0000256" key="5">
    <source>
        <dbReference type="ARBA" id="ARBA00022777"/>
    </source>
</evidence>
<dbReference type="InterPro" id="IPR000719">
    <property type="entry name" value="Prot_kinase_dom"/>
</dbReference>
<evidence type="ECO:0000259" key="9">
    <source>
        <dbReference type="PROSITE" id="PS50011"/>
    </source>
</evidence>
<keyword evidence="5 10" id="KW-0418">Kinase</keyword>
<keyword evidence="11" id="KW-1185">Reference proteome</keyword>
<dbReference type="InterPro" id="IPR008271">
    <property type="entry name" value="Ser/Thr_kinase_AS"/>
</dbReference>
<evidence type="ECO:0000256" key="2">
    <source>
        <dbReference type="ARBA" id="ARBA00022527"/>
    </source>
</evidence>